<dbReference type="GO" id="GO:0016757">
    <property type="term" value="F:glycosyltransferase activity"/>
    <property type="evidence" value="ECO:0007669"/>
    <property type="project" value="UniProtKB-KW"/>
</dbReference>
<dbReference type="InterPro" id="IPR001296">
    <property type="entry name" value="Glyco_trans_1"/>
</dbReference>
<organism evidence="2">
    <name type="scientific">hydrothermal vent metagenome</name>
    <dbReference type="NCBI Taxonomy" id="652676"/>
    <lineage>
        <taxon>unclassified sequences</taxon>
        <taxon>metagenomes</taxon>
        <taxon>ecological metagenomes</taxon>
    </lineage>
</organism>
<feature type="domain" description="Glycosyl transferase family 1" evidence="1">
    <location>
        <begin position="258"/>
        <end position="388"/>
    </location>
</feature>
<dbReference type="PANTHER" id="PTHR46401">
    <property type="entry name" value="GLYCOSYLTRANSFERASE WBBK-RELATED"/>
    <property type="match status" value="1"/>
</dbReference>
<dbReference type="CDD" id="cd03809">
    <property type="entry name" value="GT4_MtfB-like"/>
    <property type="match status" value="1"/>
</dbReference>
<reference evidence="2" key="1">
    <citation type="submission" date="2016-10" db="EMBL/GenBank/DDBJ databases">
        <authorList>
            <person name="de Groot N.N."/>
        </authorList>
    </citation>
    <scope>NUCLEOTIDE SEQUENCE</scope>
</reference>
<dbReference type="Pfam" id="PF00534">
    <property type="entry name" value="Glycos_transf_1"/>
    <property type="match status" value="1"/>
</dbReference>
<sequence length="443" mass="51235">MKSTIKSILRSADKLLSDKASSHIAKRIDSSAVLRPADKKQKLLVDCTYIYSTNINTGIQRVVRNIIYHIDKYVTMNDMELVAVALVNGTFIEIDKEKIQRYKPLSKSSNILQRVKRKIELYWASFNQVERLYKDDILLMLDSSWYLNIWPSVSHAKEKGLTVIGVTYDLIPISHPQFCDETLGSVFDRWYGLSMHYFDGYLSISKSVMDSLKHYLLEQGADIDRYYFDYFTLGSDFDQASTEDVVPRAKLRSIYKNGGSIYLTVSTIEPRKNHRVVFQAMKKLWKDGVDISWVIVGREGWRVEELLKEMKSHKEYGKRFWIFNDLDDEGLRYCYRHSKALIFPSIIEGYGLPIIESLYYGLPVLASDTPIHREVGKENVDYFNIDSSEPLERILGAIENGVRELHTIDKDSITTPTWDESARELLEKSTHLAEMTKLSQGDR</sequence>
<dbReference type="SUPFAM" id="SSF53756">
    <property type="entry name" value="UDP-Glycosyltransferase/glycogen phosphorylase"/>
    <property type="match status" value="1"/>
</dbReference>
<dbReference type="EMBL" id="FPHC01000013">
    <property type="protein sequence ID" value="SFV50745.1"/>
    <property type="molecule type" value="Genomic_DNA"/>
</dbReference>
<accession>A0A1W1BB95</accession>
<evidence type="ECO:0000313" key="2">
    <source>
        <dbReference type="EMBL" id="SFV50745.1"/>
    </source>
</evidence>
<proteinExistence type="predicted"/>
<protein>
    <submittedName>
        <fullName evidence="2">Mannosyltransferase</fullName>
    </submittedName>
</protein>
<name>A0A1W1BB95_9ZZZZ</name>
<keyword evidence="2" id="KW-0328">Glycosyltransferase</keyword>
<evidence type="ECO:0000259" key="1">
    <source>
        <dbReference type="Pfam" id="PF00534"/>
    </source>
</evidence>
<dbReference type="AlphaFoldDB" id="A0A1W1BB95"/>
<gene>
    <name evidence="2" type="ORF">MNB_SV-6-1838</name>
</gene>
<dbReference type="PANTHER" id="PTHR46401:SF9">
    <property type="entry name" value="MANNOSYLTRANSFERASE A"/>
    <property type="match status" value="1"/>
</dbReference>
<keyword evidence="2" id="KW-0808">Transferase</keyword>
<dbReference type="Gene3D" id="3.40.50.2000">
    <property type="entry name" value="Glycogen Phosphorylase B"/>
    <property type="match status" value="1"/>
</dbReference>